<protein>
    <submittedName>
        <fullName evidence="2">Uncharacterized protein</fullName>
    </submittedName>
</protein>
<reference evidence="2" key="1">
    <citation type="submission" date="2022-10" db="EMBL/GenBank/DDBJ databases">
        <authorList>
            <person name="Chen Y."/>
            <person name="Dougan E. K."/>
            <person name="Chan C."/>
            <person name="Rhodes N."/>
            <person name="Thang M."/>
        </authorList>
    </citation>
    <scope>NUCLEOTIDE SEQUENCE</scope>
</reference>
<sequence>MALLVRLALLALLRPTGAVTLALQGGGIRALASDAGLVAGIARVSHLSHLSHNESIYKQSGDSDQTKMDTLNVMRVLQNFDTVSSVSGSSWFAAELFFSNSFVELLKGIASSPFTASVQFDQQWIQPWLLATDVQEPKFDGIQSLVRLWVKLLLGTGDEDTIFLAQFFFASGLSWNHFVDVLLKSTAGISVNRQMGSTPVSGASHTWLVDHTVLLPTSGACIRQGKLIFPRVTYGAAADGVLPAYLPAKFSIKLGSGNSSAPLSYIAQPEEPIQFNFRGLCLGCGSASSGALYVDMANGSLINSTGAFPVVQTVAASSAVFGSAIGGFVFSEIAAQLTAEVAVWIGTKGFEAADELYDTLQSHVDADLMSELGKTAFHALIDGGFSDGTGIAQAVSAGASEVVVVLNSFSTNQPEYVAQLFQGGTVVKPAVPKELFPVFQSPSASAVQTAFTEFETLKLHNSSYLKVIAFGKIQATTAENKFFGIQGGRDVTLNIINICSELSIGFFANFENYGHLVQEVALTISDPANRDVVLSQLMPLFDSSLNSFRSFQSTPPLRRQFI</sequence>
<dbReference type="InterPro" id="IPR016035">
    <property type="entry name" value="Acyl_Trfase/lysoPLipase"/>
</dbReference>
<proteinExistence type="predicted"/>
<keyword evidence="1" id="KW-0732">Signal</keyword>
<gene>
    <name evidence="2" type="ORF">C1SCF055_LOCUS9681</name>
</gene>
<dbReference type="Gene3D" id="3.40.1090.10">
    <property type="entry name" value="Cytosolic phospholipase A2 catalytic domain"/>
    <property type="match status" value="1"/>
</dbReference>
<evidence type="ECO:0000313" key="4">
    <source>
        <dbReference type="Proteomes" id="UP001152797"/>
    </source>
</evidence>
<dbReference type="Proteomes" id="UP001152797">
    <property type="component" value="Unassembled WGS sequence"/>
</dbReference>
<organism evidence="2">
    <name type="scientific">Cladocopium goreaui</name>
    <dbReference type="NCBI Taxonomy" id="2562237"/>
    <lineage>
        <taxon>Eukaryota</taxon>
        <taxon>Sar</taxon>
        <taxon>Alveolata</taxon>
        <taxon>Dinophyceae</taxon>
        <taxon>Suessiales</taxon>
        <taxon>Symbiodiniaceae</taxon>
        <taxon>Cladocopium</taxon>
    </lineage>
</organism>
<evidence type="ECO:0000313" key="2">
    <source>
        <dbReference type="EMBL" id="CAI3981938.1"/>
    </source>
</evidence>
<dbReference type="SUPFAM" id="SSF52151">
    <property type="entry name" value="FabD/lysophospholipase-like"/>
    <property type="match status" value="1"/>
</dbReference>
<dbReference type="OrthoDB" id="428901at2759"/>
<dbReference type="EMBL" id="CAMXCT010000670">
    <property type="protein sequence ID" value="CAI3981938.1"/>
    <property type="molecule type" value="Genomic_DNA"/>
</dbReference>
<dbReference type="AlphaFoldDB" id="A0A9P1C0L6"/>
<reference evidence="3" key="2">
    <citation type="submission" date="2024-04" db="EMBL/GenBank/DDBJ databases">
        <authorList>
            <person name="Chen Y."/>
            <person name="Shah S."/>
            <person name="Dougan E. K."/>
            <person name="Thang M."/>
            <person name="Chan C."/>
        </authorList>
    </citation>
    <scope>NUCLEOTIDE SEQUENCE [LARGE SCALE GENOMIC DNA]</scope>
</reference>
<feature type="chain" id="PRO_5043269994" evidence="1">
    <location>
        <begin position="19"/>
        <end position="562"/>
    </location>
</feature>
<feature type="signal peptide" evidence="1">
    <location>
        <begin position="1"/>
        <end position="18"/>
    </location>
</feature>
<accession>A0A9P1C0L6</accession>
<evidence type="ECO:0000313" key="3">
    <source>
        <dbReference type="EMBL" id="CAL1135313.1"/>
    </source>
</evidence>
<name>A0A9P1C0L6_9DINO</name>
<dbReference type="EMBL" id="CAMXCT030000670">
    <property type="protein sequence ID" value="CAL4769250.1"/>
    <property type="molecule type" value="Genomic_DNA"/>
</dbReference>
<dbReference type="EMBL" id="CAMXCT020000670">
    <property type="protein sequence ID" value="CAL1135313.1"/>
    <property type="molecule type" value="Genomic_DNA"/>
</dbReference>
<comment type="caution">
    <text evidence="2">The sequence shown here is derived from an EMBL/GenBank/DDBJ whole genome shotgun (WGS) entry which is preliminary data.</text>
</comment>
<evidence type="ECO:0000256" key="1">
    <source>
        <dbReference type="SAM" id="SignalP"/>
    </source>
</evidence>
<keyword evidence="4" id="KW-1185">Reference proteome</keyword>